<evidence type="ECO:0000313" key="2">
    <source>
        <dbReference type="Proteomes" id="UP001189429"/>
    </source>
</evidence>
<name>A0ABN9R9Q1_9DINO</name>
<protein>
    <submittedName>
        <fullName evidence="1">Uncharacterized protein</fullName>
    </submittedName>
</protein>
<sequence>GSGGGGGAAVHWRAGLIIFCCLLVWPPGGLGHPCYSHRGDVFLHTIGRERRRKAEADARQRGLPGIPADQEEDIKRCEEWNHEAASVMLLQVLFEELKGPLEQA</sequence>
<feature type="non-terminal residue" evidence="1">
    <location>
        <position position="104"/>
    </location>
</feature>
<gene>
    <name evidence="1" type="ORF">PCOR1329_LOCUS18091</name>
</gene>
<proteinExistence type="predicted"/>
<accession>A0ABN9R9Q1</accession>
<dbReference type="Proteomes" id="UP001189429">
    <property type="component" value="Unassembled WGS sequence"/>
</dbReference>
<keyword evidence="2" id="KW-1185">Reference proteome</keyword>
<feature type="non-terminal residue" evidence="1">
    <location>
        <position position="1"/>
    </location>
</feature>
<comment type="caution">
    <text evidence="1">The sequence shown here is derived from an EMBL/GenBank/DDBJ whole genome shotgun (WGS) entry which is preliminary data.</text>
</comment>
<reference evidence="1" key="1">
    <citation type="submission" date="2023-10" db="EMBL/GenBank/DDBJ databases">
        <authorList>
            <person name="Chen Y."/>
            <person name="Shah S."/>
            <person name="Dougan E. K."/>
            <person name="Thang M."/>
            <person name="Chan C."/>
        </authorList>
    </citation>
    <scope>NUCLEOTIDE SEQUENCE [LARGE SCALE GENOMIC DNA]</scope>
</reference>
<dbReference type="EMBL" id="CAUYUJ010005666">
    <property type="protein sequence ID" value="CAK0814507.1"/>
    <property type="molecule type" value="Genomic_DNA"/>
</dbReference>
<organism evidence="1 2">
    <name type="scientific">Prorocentrum cordatum</name>
    <dbReference type="NCBI Taxonomy" id="2364126"/>
    <lineage>
        <taxon>Eukaryota</taxon>
        <taxon>Sar</taxon>
        <taxon>Alveolata</taxon>
        <taxon>Dinophyceae</taxon>
        <taxon>Prorocentrales</taxon>
        <taxon>Prorocentraceae</taxon>
        <taxon>Prorocentrum</taxon>
    </lineage>
</organism>
<evidence type="ECO:0000313" key="1">
    <source>
        <dbReference type="EMBL" id="CAK0814507.1"/>
    </source>
</evidence>